<comment type="caution">
    <text evidence="1">The sequence shown here is derived from an EMBL/GenBank/DDBJ whole genome shotgun (WGS) entry which is preliminary data.</text>
</comment>
<feature type="non-terminal residue" evidence="1">
    <location>
        <position position="1"/>
    </location>
</feature>
<protein>
    <submittedName>
        <fullName evidence="1">5396_t:CDS:1</fullName>
    </submittedName>
</protein>
<gene>
    <name evidence="1" type="ORF">SCALOS_LOCUS10218</name>
</gene>
<name>A0ACA9P6D7_9GLOM</name>
<evidence type="ECO:0000313" key="2">
    <source>
        <dbReference type="Proteomes" id="UP000789860"/>
    </source>
</evidence>
<proteinExistence type="predicted"/>
<organism evidence="1 2">
    <name type="scientific">Scutellospora calospora</name>
    <dbReference type="NCBI Taxonomy" id="85575"/>
    <lineage>
        <taxon>Eukaryota</taxon>
        <taxon>Fungi</taxon>
        <taxon>Fungi incertae sedis</taxon>
        <taxon>Mucoromycota</taxon>
        <taxon>Glomeromycotina</taxon>
        <taxon>Glomeromycetes</taxon>
        <taxon>Diversisporales</taxon>
        <taxon>Gigasporaceae</taxon>
        <taxon>Scutellospora</taxon>
    </lineage>
</organism>
<sequence length="110" mass="13082">KLSKIKALWMLKWTTDHVSADIRWQLFFEFNIWMLNQLDARVPFTIFEFIMDIDLVAFQQSMLGLLDHYLDIANNYFKDSHVSSLEKYVGERIIVSHLLNLIIQHPELIS</sequence>
<feature type="non-terminal residue" evidence="1">
    <location>
        <position position="110"/>
    </location>
</feature>
<dbReference type="EMBL" id="CAJVPM010036674">
    <property type="protein sequence ID" value="CAG8693398.1"/>
    <property type="molecule type" value="Genomic_DNA"/>
</dbReference>
<keyword evidence="2" id="KW-1185">Reference proteome</keyword>
<evidence type="ECO:0000313" key="1">
    <source>
        <dbReference type="EMBL" id="CAG8693398.1"/>
    </source>
</evidence>
<dbReference type="Proteomes" id="UP000789860">
    <property type="component" value="Unassembled WGS sequence"/>
</dbReference>
<reference evidence="1" key="1">
    <citation type="submission" date="2021-06" db="EMBL/GenBank/DDBJ databases">
        <authorList>
            <person name="Kallberg Y."/>
            <person name="Tangrot J."/>
            <person name="Rosling A."/>
        </authorList>
    </citation>
    <scope>NUCLEOTIDE SEQUENCE</scope>
    <source>
        <strain evidence="1">AU212A</strain>
    </source>
</reference>
<accession>A0ACA9P6D7</accession>